<keyword evidence="3" id="KW-1185">Reference proteome</keyword>
<evidence type="ECO:0000313" key="3">
    <source>
        <dbReference type="Proteomes" id="UP000031561"/>
    </source>
</evidence>
<dbReference type="EMBL" id="JTHE03000031">
    <property type="protein sequence ID" value="MCM1982147.1"/>
    <property type="molecule type" value="Genomic_DNA"/>
</dbReference>
<dbReference type="Gene3D" id="3.40.50.300">
    <property type="entry name" value="P-loop containing nucleotide triphosphate hydrolases"/>
    <property type="match status" value="2"/>
</dbReference>
<organism evidence="2 3">
    <name type="scientific">Lyngbya confervoides BDU141951</name>
    <dbReference type="NCBI Taxonomy" id="1574623"/>
    <lineage>
        <taxon>Bacteria</taxon>
        <taxon>Bacillati</taxon>
        <taxon>Cyanobacteriota</taxon>
        <taxon>Cyanophyceae</taxon>
        <taxon>Oscillatoriophycideae</taxon>
        <taxon>Oscillatoriales</taxon>
        <taxon>Microcoleaceae</taxon>
        <taxon>Lyngbya</taxon>
    </lineage>
</organism>
<name>A0ABD4T0P8_9CYAN</name>
<dbReference type="InterPro" id="IPR002789">
    <property type="entry name" value="HerA_central"/>
</dbReference>
<dbReference type="CDD" id="cd01127">
    <property type="entry name" value="TrwB_TraG_TraD_VirD4"/>
    <property type="match status" value="1"/>
</dbReference>
<evidence type="ECO:0000313" key="2">
    <source>
        <dbReference type="EMBL" id="MCM1982147.1"/>
    </source>
</evidence>
<comment type="caution">
    <text evidence="2">The sequence shown here is derived from an EMBL/GenBank/DDBJ whole genome shotgun (WGS) entry which is preliminary data.</text>
</comment>
<dbReference type="Pfam" id="PF01935">
    <property type="entry name" value="DUF87"/>
    <property type="match status" value="1"/>
</dbReference>
<dbReference type="InterPro" id="IPR051162">
    <property type="entry name" value="T4SS_component"/>
</dbReference>
<dbReference type="PANTHER" id="PTHR30121">
    <property type="entry name" value="UNCHARACTERIZED PROTEIN YJGR-RELATED"/>
    <property type="match status" value="1"/>
</dbReference>
<sequence>MPTTAPAIENDIDLTNVVSVCNGDQTVQAILNARGSKKQFVFIWELEPLHDTAITETEYEAILAGLKELSKGELLTFVSSSSGDPESAIARLERRLEGASQESQFFIHGMTARIKELTRRGERKERSYYAFATYTIRDQTGDAEDLTERFLASTVSFFKKNVSKSEAWDAESITLMLHRVYDAWAEWNMLLGTKMGLKGRPFSKDELWEYLRSKINGESWPIPLPHCLSLQGQQLKEQYFLKSKRKIAVQSHRLHMSSLLVNPNAVPKADQNLFLPARKAYVGVVRLKQLPDGFENEAQTLRWLWEEVAAQEPLIDFDIISQFSRGNEKDAMQAAQRYAFQQESMQRVSSQKGGRDRIAEYRADEAGDVQISLIQGDIPINVAIAICIYVFVEPGALQDRKAHQRAVETLRSKVNFVKNRFKHPAAAIREENYPWRTWLQTLPLKVEPLYARPYDFRHPVNASAAVGFTQLVGINNRAKYGTELISEKGSTPVHLSLNDSLGSPRHLAFFGKTGSGKSTLVALFIINALIQGIPVTIMDYPKGKQSSTYTWLLKFYGGEEYDTGTTCNNLLEYLDLSDIPEEEHKLRIANFCKNITNLICSLVLDGEDDLRLSKSTIRSLIELGVSRFYSNSRIMARCEAARQAGIGTPEWDNWPTLHDYYHLFTEENLIAEDFGSEIPKAIKYIRYRLYTWLESDLGQAIASPSSFDGSSNLALFALRNISSNQEAAILGLSAQTAAMRKAFSSTRSLFYCDEVSVLLRFTNLAYVIGTFLATGRANGLSVLLASQDPVALQQAPKDVAAQILQNLSVKLIGKIADRGAIACYQEVFGYDFKTLLANASSDFFPSPSAIYSRWLVDDDGQITPCRYYPPANILGIVANNPNEVLGRSLFEKRYENEFEALGRYSKWLWEQFKQYSGETEEIITQEHIQALEQHLFGEESKSVLG</sequence>
<dbReference type="AlphaFoldDB" id="A0ABD4T0P8"/>
<dbReference type="InterPro" id="IPR027417">
    <property type="entry name" value="P-loop_NTPase"/>
</dbReference>
<reference evidence="2 3" key="1">
    <citation type="journal article" date="2015" name="Genome Announc.">
        <title>Draft Genome Sequence of Filamentous Marine Cyanobacterium Lyngbya confervoides Strain BDU141951.</title>
        <authorList>
            <person name="Chandrababunaidu M.M."/>
            <person name="Sen D."/>
            <person name="Tripathy S."/>
        </authorList>
    </citation>
    <scope>NUCLEOTIDE SEQUENCE [LARGE SCALE GENOMIC DNA]</scope>
    <source>
        <strain evidence="2 3">BDU141951</strain>
    </source>
</reference>
<dbReference type="PANTHER" id="PTHR30121:SF6">
    <property type="entry name" value="SLR6007 PROTEIN"/>
    <property type="match status" value="1"/>
</dbReference>
<gene>
    <name evidence="2" type="ORF">QQ91_0004790</name>
</gene>
<proteinExistence type="predicted"/>
<dbReference type="RefSeq" id="WP_166283938.1">
    <property type="nucleotide sequence ID" value="NZ_JTHE03000031.1"/>
</dbReference>
<accession>A0ABD4T0P8</accession>
<dbReference type="SUPFAM" id="SSF52540">
    <property type="entry name" value="P-loop containing nucleoside triphosphate hydrolases"/>
    <property type="match status" value="1"/>
</dbReference>
<dbReference type="Proteomes" id="UP000031561">
    <property type="component" value="Unassembled WGS sequence"/>
</dbReference>
<evidence type="ECO:0000259" key="1">
    <source>
        <dbReference type="Pfam" id="PF01935"/>
    </source>
</evidence>
<protein>
    <submittedName>
        <fullName evidence="2">DUF87 domain-containing protein</fullName>
    </submittedName>
</protein>
<feature type="domain" description="Helicase HerA central" evidence="1">
    <location>
        <begin position="489"/>
        <end position="539"/>
    </location>
</feature>